<feature type="domain" description="Enoyl reductase (ER)" evidence="6">
    <location>
        <begin position="9"/>
        <end position="336"/>
    </location>
</feature>
<name>A0A6J0BVC7_NEOLC</name>
<comment type="cofactor">
    <cofactor evidence="4">
        <name>Zn(2+)</name>
        <dbReference type="ChEBI" id="CHEBI:29105"/>
    </cofactor>
</comment>
<dbReference type="Gene3D" id="3.90.180.10">
    <property type="entry name" value="Medium-chain alcohol dehydrogenases, catalytic domain"/>
    <property type="match status" value="1"/>
</dbReference>
<sequence>MEFLSFDAKEKSLKLEKGAVPVPGPDEVLVKVAYAGICGTDLHIIEGIFPCKSDGPITLGHEFSGVVEAIGTNVTVFSIGQNVVVDPNAGCESCDFCHNGKYHFCQRSSHKTVGIFKDGGWSTHAVVPESQVFLVPDGVTLAQAALVEPVSCLIHGLDLINPINIGSRVLVIGAGIIGFLWSIVLHLQGHRKSVTMSVRREKRRELFENLNLGYQALTPAELKGREFDLAIDCSGSSSAMEEALTLLGRGGRLCIFGVANPSAEVKINPFEVYAKELTILGVNINPFSFPKALTLVASLADTYLDYEQLGIGVFKLSQYEEALKTLKNGHITKAVFKF</sequence>
<dbReference type="PANTHER" id="PTHR43401:SF2">
    <property type="entry name" value="L-THREONINE 3-DEHYDROGENASE"/>
    <property type="match status" value="1"/>
</dbReference>
<dbReference type="Proteomes" id="UP000829291">
    <property type="component" value="Chromosome 4"/>
</dbReference>
<organism evidence="8">
    <name type="scientific">Neodiprion lecontei</name>
    <name type="common">Redheaded pine sawfly</name>
    <dbReference type="NCBI Taxonomy" id="441921"/>
    <lineage>
        <taxon>Eukaryota</taxon>
        <taxon>Metazoa</taxon>
        <taxon>Ecdysozoa</taxon>
        <taxon>Arthropoda</taxon>
        <taxon>Hexapoda</taxon>
        <taxon>Insecta</taxon>
        <taxon>Pterygota</taxon>
        <taxon>Neoptera</taxon>
        <taxon>Endopterygota</taxon>
        <taxon>Hymenoptera</taxon>
        <taxon>Tenthredinoidea</taxon>
        <taxon>Diprionidae</taxon>
        <taxon>Diprioninae</taxon>
        <taxon>Neodiprion</taxon>
    </lineage>
</organism>
<evidence type="ECO:0000313" key="7">
    <source>
        <dbReference type="Proteomes" id="UP000829291"/>
    </source>
</evidence>
<evidence type="ECO:0000256" key="5">
    <source>
        <dbReference type="SAM" id="Phobius"/>
    </source>
</evidence>
<dbReference type="InterPro" id="IPR002328">
    <property type="entry name" value="ADH_Zn_CS"/>
</dbReference>
<dbReference type="Pfam" id="PF08240">
    <property type="entry name" value="ADH_N"/>
    <property type="match status" value="1"/>
</dbReference>
<dbReference type="InParanoid" id="A0A6J0BVC7"/>
<keyword evidence="3" id="KW-0560">Oxidoreductase</keyword>
<evidence type="ECO:0000256" key="2">
    <source>
        <dbReference type="ARBA" id="ARBA00022833"/>
    </source>
</evidence>
<keyword evidence="5" id="KW-0812">Transmembrane</keyword>
<dbReference type="InterPro" id="IPR013149">
    <property type="entry name" value="ADH-like_C"/>
</dbReference>
<dbReference type="InterPro" id="IPR050129">
    <property type="entry name" value="Zn_alcohol_dh"/>
</dbReference>
<dbReference type="RefSeq" id="XP_015518395.1">
    <property type="nucleotide sequence ID" value="XM_015662909.2"/>
</dbReference>
<dbReference type="InterPro" id="IPR011032">
    <property type="entry name" value="GroES-like_sf"/>
</dbReference>
<dbReference type="AlphaFoldDB" id="A0A6J0BVC7"/>
<dbReference type="Gene3D" id="3.40.50.720">
    <property type="entry name" value="NAD(P)-binding Rossmann-like Domain"/>
    <property type="match status" value="1"/>
</dbReference>
<dbReference type="GO" id="GO:0008270">
    <property type="term" value="F:zinc ion binding"/>
    <property type="evidence" value="ECO:0007669"/>
    <property type="project" value="InterPro"/>
</dbReference>
<dbReference type="PANTHER" id="PTHR43401">
    <property type="entry name" value="L-THREONINE 3-DEHYDROGENASE"/>
    <property type="match status" value="1"/>
</dbReference>
<gene>
    <name evidence="8" type="primary">LOC107223278</name>
</gene>
<dbReference type="GeneID" id="107223278"/>
<dbReference type="SUPFAM" id="SSF51735">
    <property type="entry name" value="NAD(P)-binding Rossmann-fold domains"/>
    <property type="match status" value="1"/>
</dbReference>
<dbReference type="InterPro" id="IPR036291">
    <property type="entry name" value="NAD(P)-bd_dom_sf"/>
</dbReference>
<keyword evidence="5" id="KW-1133">Transmembrane helix</keyword>
<dbReference type="InterPro" id="IPR020843">
    <property type="entry name" value="ER"/>
</dbReference>
<dbReference type="Pfam" id="PF00107">
    <property type="entry name" value="ADH_zinc_N"/>
    <property type="match status" value="1"/>
</dbReference>
<dbReference type="KEGG" id="nlo:107223278"/>
<comment type="similarity">
    <text evidence="4">Belongs to the zinc-containing alcohol dehydrogenase family.</text>
</comment>
<dbReference type="SUPFAM" id="SSF50129">
    <property type="entry name" value="GroES-like"/>
    <property type="match status" value="1"/>
</dbReference>
<protein>
    <submittedName>
        <fullName evidence="8">D-arabinitol dehydrogenase 1-like</fullName>
    </submittedName>
</protein>
<dbReference type="SMART" id="SM00829">
    <property type="entry name" value="PKS_ER"/>
    <property type="match status" value="1"/>
</dbReference>
<dbReference type="GO" id="GO:0016491">
    <property type="term" value="F:oxidoreductase activity"/>
    <property type="evidence" value="ECO:0007669"/>
    <property type="project" value="UniProtKB-KW"/>
</dbReference>
<keyword evidence="5" id="KW-0472">Membrane</keyword>
<feature type="transmembrane region" description="Helical" evidence="5">
    <location>
        <begin position="169"/>
        <end position="187"/>
    </location>
</feature>
<evidence type="ECO:0000256" key="4">
    <source>
        <dbReference type="RuleBase" id="RU361277"/>
    </source>
</evidence>
<dbReference type="OrthoDB" id="3941538at2759"/>
<keyword evidence="7" id="KW-1185">Reference proteome</keyword>
<proteinExistence type="inferred from homology"/>
<evidence type="ECO:0000259" key="6">
    <source>
        <dbReference type="SMART" id="SM00829"/>
    </source>
</evidence>
<reference evidence="8" key="1">
    <citation type="submission" date="2025-08" db="UniProtKB">
        <authorList>
            <consortium name="RefSeq"/>
        </authorList>
    </citation>
    <scope>IDENTIFICATION</scope>
    <source>
        <tissue evidence="8">Thorax and Abdomen</tissue>
    </source>
</reference>
<evidence type="ECO:0000256" key="3">
    <source>
        <dbReference type="ARBA" id="ARBA00023002"/>
    </source>
</evidence>
<dbReference type="PROSITE" id="PS00059">
    <property type="entry name" value="ADH_ZINC"/>
    <property type="match status" value="1"/>
</dbReference>
<keyword evidence="1 4" id="KW-0479">Metal-binding</keyword>
<dbReference type="InterPro" id="IPR013154">
    <property type="entry name" value="ADH-like_N"/>
</dbReference>
<evidence type="ECO:0000313" key="8">
    <source>
        <dbReference type="RefSeq" id="XP_015518395.1"/>
    </source>
</evidence>
<accession>A0A6J0BVC7</accession>
<evidence type="ECO:0000256" key="1">
    <source>
        <dbReference type="ARBA" id="ARBA00022723"/>
    </source>
</evidence>
<keyword evidence="2 4" id="KW-0862">Zinc</keyword>